<feature type="transmembrane region" description="Helical" evidence="1">
    <location>
        <begin position="196"/>
        <end position="220"/>
    </location>
</feature>
<evidence type="ECO:0000256" key="1">
    <source>
        <dbReference type="SAM" id="Phobius"/>
    </source>
</evidence>
<organism evidence="2 3">
    <name type="scientific">Halorubrum miltondacostae</name>
    <dbReference type="NCBI Taxonomy" id="3076378"/>
    <lineage>
        <taxon>Archaea</taxon>
        <taxon>Methanobacteriati</taxon>
        <taxon>Methanobacteriota</taxon>
        <taxon>Stenosarchaea group</taxon>
        <taxon>Halobacteria</taxon>
        <taxon>Halobacteriales</taxon>
        <taxon>Haloferacaceae</taxon>
        <taxon>Halorubrum</taxon>
    </lineage>
</organism>
<keyword evidence="1" id="KW-0472">Membrane</keyword>
<sequence>MSTTSDTSNETDPVEVVISAAIIGIVVFFAVTYGSIVQVLPAGQSVSEEYHIEYGTVTDDPDGGGQEYNYNVGPPLVLQYELADSVISENQKTQLRVLLHNPSENRLEGQLEVLGRVSYRFKGEITTLNFDLSPGETVMTNITLSGDMLVADSGTSPRTTKFNAKATIWNDPYMEISTAEKEITADKMTLTVRKPLWARLGLYWLGFLGILLSGGVYLFWKKRLH</sequence>
<accession>A0ABD5M0F2</accession>
<dbReference type="EMBL" id="JBEDNY010000001">
    <property type="protein sequence ID" value="MEZ3162282.1"/>
    <property type="molecule type" value="Genomic_DNA"/>
</dbReference>
<dbReference type="RefSeq" id="WP_371160767.1">
    <property type="nucleotide sequence ID" value="NZ_JBEDNY010000001.1"/>
</dbReference>
<dbReference type="Proteomes" id="UP001567572">
    <property type="component" value="Unassembled WGS sequence"/>
</dbReference>
<proteinExistence type="predicted"/>
<evidence type="ECO:0008006" key="4">
    <source>
        <dbReference type="Google" id="ProtNLM"/>
    </source>
</evidence>
<evidence type="ECO:0000313" key="2">
    <source>
        <dbReference type="EMBL" id="MEZ3162282.1"/>
    </source>
</evidence>
<keyword evidence="3" id="KW-1185">Reference proteome</keyword>
<evidence type="ECO:0000313" key="3">
    <source>
        <dbReference type="Proteomes" id="UP001567572"/>
    </source>
</evidence>
<feature type="transmembrane region" description="Helical" evidence="1">
    <location>
        <begin position="16"/>
        <end position="36"/>
    </location>
</feature>
<keyword evidence="1" id="KW-1133">Transmembrane helix</keyword>
<reference evidence="2 3" key="1">
    <citation type="submission" date="2024-06" db="EMBL/GenBank/DDBJ databases">
        <title>Halorubrum miltondacostae sp. nov., a potential PHA producer isolated from an inland solar saltern in Rio Maior, Portugal.</title>
        <authorList>
            <person name="Albuquerque L."/>
            <person name="Viver T."/>
            <person name="Barroso C."/>
            <person name="Claudino R."/>
            <person name="Galvan M."/>
            <person name="Simoes G."/>
            <person name="Lobo Da Cunha A."/>
            <person name="Egas C."/>
        </authorList>
    </citation>
    <scope>NUCLEOTIDE SEQUENCE [LARGE SCALE GENOMIC DNA]</scope>
    <source>
        <strain evidence="2 3">RMP-11</strain>
    </source>
</reference>
<keyword evidence="1" id="KW-0812">Transmembrane</keyword>
<comment type="caution">
    <text evidence="2">The sequence shown here is derived from an EMBL/GenBank/DDBJ whole genome shotgun (WGS) entry which is preliminary data.</text>
</comment>
<protein>
    <recommendedName>
        <fullName evidence="4">DUF3592 domain-containing protein</fullName>
    </recommendedName>
</protein>
<gene>
    <name evidence="2" type="ORF">ABNG04_00065</name>
</gene>
<dbReference type="AlphaFoldDB" id="A0ABD5M0F2"/>
<name>A0ABD5M0F2_9EURY</name>